<reference evidence="2" key="3">
    <citation type="submission" date="2020-12" db="UniProtKB">
        <authorList>
            <consortium name="EnsemblPlants"/>
        </authorList>
    </citation>
    <scope>IDENTIFICATION</scope>
</reference>
<dbReference type="AlphaFoldDB" id="A0A2K1IDM2"/>
<evidence type="ECO:0000313" key="2">
    <source>
        <dbReference type="EnsemblPlants" id="Pp3c25_2959V3.1"/>
    </source>
</evidence>
<evidence type="ECO:0000313" key="3">
    <source>
        <dbReference type="Proteomes" id="UP000006727"/>
    </source>
</evidence>
<reference evidence="1 3" key="1">
    <citation type="journal article" date="2008" name="Science">
        <title>The Physcomitrella genome reveals evolutionary insights into the conquest of land by plants.</title>
        <authorList>
            <person name="Rensing S."/>
            <person name="Lang D."/>
            <person name="Zimmer A."/>
            <person name="Terry A."/>
            <person name="Salamov A."/>
            <person name="Shapiro H."/>
            <person name="Nishiyama T."/>
            <person name="Perroud P.-F."/>
            <person name="Lindquist E."/>
            <person name="Kamisugi Y."/>
            <person name="Tanahashi T."/>
            <person name="Sakakibara K."/>
            <person name="Fujita T."/>
            <person name="Oishi K."/>
            <person name="Shin-I T."/>
            <person name="Kuroki Y."/>
            <person name="Toyoda A."/>
            <person name="Suzuki Y."/>
            <person name="Hashimoto A."/>
            <person name="Yamaguchi K."/>
            <person name="Sugano A."/>
            <person name="Kohara Y."/>
            <person name="Fujiyama A."/>
            <person name="Anterola A."/>
            <person name="Aoki S."/>
            <person name="Ashton N."/>
            <person name="Barbazuk W.B."/>
            <person name="Barker E."/>
            <person name="Bennetzen J."/>
            <person name="Bezanilla M."/>
            <person name="Blankenship R."/>
            <person name="Cho S.H."/>
            <person name="Dutcher S."/>
            <person name="Estelle M."/>
            <person name="Fawcett J.A."/>
            <person name="Gundlach H."/>
            <person name="Hanada K."/>
            <person name="Heyl A."/>
            <person name="Hicks K.A."/>
            <person name="Hugh J."/>
            <person name="Lohr M."/>
            <person name="Mayer K."/>
            <person name="Melkozernov A."/>
            <person name="Murata T."/>
            <person name="Nelson D."/>
            <person name="Pils B."/>
            <person name="Prigge M."/>
            <person name="Reiss B."/>
            <person name="Renner T."/>
            <person name="Rombauts S."/>
            <person name="Rushton P."/>
            <person name="Sanderfoot A."/>
            <person name="Schween G."/>
            <person name="Shiu S.-H."/>
            <person name="Stueber K."/>
            <person name="Theodoulou F.L."/>
            <person name="Tu H."/>
            <person name="Van de Peer Y."/>
            <person name="Verrier P.J."/>
            <person name="Waters E."/>
            <person name="Wood A."/>
            <person name="Yang L."/>
            <person name="Cove D."/>
            <person name="Cuming A."/>
            <person name="Hasebe M."/>
            <person name="Lucas S."/>
            <person name="Mishler D.B."/>
            <person name="Reski R."/>
            <person name="Grigoriev I."/>
            <person name="Quatrano R.S."/>
            <person name="Boore J.L."/>
        </authorList>
    </citation>
    <scope>NUCLEOTIDE SEQUENCE [LARGE SCALE GENOMIC DNA]</scope>
    <source>
        <strain evidence="2 3">cv. Gransden 2004</strain>
    </source>
</reference>
<organism evidence="1">
    <name type="scientific">Physcomitrium patens</name>
    <name type="common">Spreading-leaved earth moss</name>
    <name type="synonym">Physcomitrella patens</name>
    <dbReference type="NCBI Taxonomy" id="3218"/>
    <lineage>
        <taxon>Eukaryota</taxon>
        <taxon>Viridiplantae</taxon>
        <taxon>Streptophyta</taxon>
        <taxon>Embryophyta</taxon>
        <taxon>Bryophyta</taxon>
        <taxon>Bryophytina</taxon>
        <taxon>Bryopsida</taxon>
        <taxon>Funariidae</taxon>
        <taxon>Funariales</taxon>
        <taxon>Funariaceae</taxon>
        <taxon>Physcomitrium</taxon>
    </lineage>
</organism>
<name>A0A2K1IDM2_PHYPA</name>
<protein>
    <submittedName>
        <fullName evidence="1 2">Uncharacterized protein</fullName>
    </submittedName>
</protein>
<gene>
    <name evidence="1" type="ORF">PHYPA_029525</name>
</gene>
<reference evidence="1 3" key="2">
    <citation type="journal article" date="2018" name="Plant J.">
        <title>The Physcomitrella patens chromosome-scale assembly reveals moss genome structure and evolution.</title>
        <authorList>
            <person name="Lang D."/>
            <person name="Ullrich K.K."/>
            <person name="Murat F."/>
            <person name="Fuchs J."/>
            <person name="Jenkins J."/>
            <person name="Haas F.B."/>
            <person name="Piednoel M."/>
            <person name="Gundlach H."/>
            <person name="Van Bel M."/>
            <person name="Meyberg R."/>
            <person name="Vives C."/>
            <person name="Morata J."/>
            <person name="Symeonidi A."/>
            <person name="Hiss M."/>
            <person name="Muchero W."/>
            <person name="Kamisugi Y."/>
            <person name="Saleh O."/>
            <person name="Blanc G."/>
            <person name="Decker E.L."/>
            <person name="van Gessel N."/>
            <person name="Grimwood J."/>
            <person name="Hayes R.D."/>
            <person name="Graham S.W."/>
            <person name="Gunter L.E."/>
            <person name="McDaniel S.F."/>
            <person name="Hoernstein S.N.W."/>
            <person name="Larsson A."/>
            <person name="Li F.W."/>
            <person name="Perroud P.F."/>
            <person name="Phillips J."/>
            <person name="Ranjan P."/>
            <person name="Rokshar D.S."/>
            <person name="Rothfels C.J."/>
            <person name="Schneider L."/>
            <person name="Shu S."/>
            <person name="Stevenson D.W."/>
            <person name="Thummler F."/>
            <person name="Tillich M."/>
            <person name="Villarreal Aguilar J.C."/>
            <person name="Widiez T."/>
            <person name="Wong G.K."/>
            <person name="Wymore A."/>
            <person name="Zhang Y."/>
            <person name="Zimmer A.D."/>
            <person name="Quatrano R.S."/>
            <person name="Mayer K.F.X."/>
            <person name="Goodstein D."/>
            <person name="Casacuberta J.M."/>
            <person name="Vandepoele K."/>
            <person name="Reski R."/>
            <person name="Cuming A.C."/>
            <person name="Tuskan G.A."/>
            <person name="Maumus F."/>
            <person name="Salse J."/>
            <person name="Schmutz J."/>
            <person name="Rensing S.A."/>
        </authorList>
    </citation>
    <scope>NUCLEOTIDE SEQUENCE [LARGE SCALE GENOMIC DNA]</scope>
    <source>
        <strain evidence="2 3">cv. Gransden 2004</strain>
    </source>
</reference>
<dbReference type="Proteomes" id="UP000006727">
    <property type="component" value="Chromosome 25"/>
</dbReference>
<accession>A0A2K1IDM2</accession>
<proteinExistence type="predicted"/>
<dbReference type="InParanoid" id="A0A2K1IDM2"/>
<dbReference type="EMBL" id="ABEU02000025">
    <property type="protein sequence ID" value="PNR27373.1"/>
    <property type="molecule type" value="Genomic_DNA"/>
</dbReference>
<dbReference type="EnsemblPlants" id="Pp3c25_2959V3.1">
    <property type="protein sequence ID" value="Pp3c25_2959V3.1"/>
    <property type="gene ID" value="Pp3c25_2959"/>
</dbReference>
<sequence>MTTQEEYDSLKEFQVKHPHFHEWRAIMNIGEFCERRKEHRAAPSDKYDERFDLTINGGIPLTDKQKLDRIGLSMRVYEEEMKEKCIPFVLTGIAAKLPNERLEESMTRSRRKPQEFFNPTDHPYYETNTITKTIHVHKKWDSRDDKVLERLKDGQRVRKSIFSNNLVIKDKDNSYEGDNEEYDSDCSKGSVAGDYFPRFIECLTPRSKKFERAKAQAYDIDEFKSSVSKFARYEEKALKIDIQETDDVSEIFPEYFEVQTFVDI</sequence>
<evidence type="ECO:0000313" key="1">
    <source>
        <dbReference type="EMBL" id="PNR27373.1"/>
    </source>
</evidence>
<keyword evidence="3" id="KW-1185">Reference proteome</keyword>
<dbReference type="Gramene" id="Pp3c25_2959V3.1">
    <property type="protein sequence ID" value="Pp3c25_2959V3.1"/>
    <property type="gene ID" value="Pp3c25_2959"/>
</dbReference>